<keyword evidence="2" id="KW-1185">Reference proteome</keyword>
<dbReference type="AlphaFoldDB" id="A0A9Q1GN28"/>
<dbReference type="Proteomes" id="UP001153076">
    <property type="component" value="Unassembled WGS sequence"/>
</dbReference>
<organism evidence="1 2">
    <name type="scientific">Carnegiea gigantea</name>
    <dbReference type="NCBI Taxonomy" id="171969"/>
    <lineage>
        <taxon>Eukaryota</taxon>
        <taxon>Viridiplantae</taxon>
        <taxon>Streptophyta</taxon>
        <taxon>Embryophyta</taxon>
        <taxon>Tracheophyta</taxon>
        <taxon>Spermatophyta</taxon>
        <taxon>Magnoliopsida</taxon>
        <taxon>eudicotyledons</taxon>
        <taxon>Gunneridae</taxon>
        <taxon>Pentapetalae</taxon>
        <taxon>Caryophyllales</taxon>
        <taxon>Cactineae</taxon>
        <taxon>Cactaceae</taxon>
        <taxon>Cactoideae</taxon>
        <taxon>Echinocereeae</taxon>
        <taxon>Carnegiea</taxon>
    </lineage>
</organism>
<accession>A0A9Q1GN28</accession>
<proteinExistence type="predicted"/>
<name>A0A9Q1GN28_9CARY</name>
<gene>
    <name evidence="1" type="ORF">Cgig2_021081</name>
</gene>
<sequence length="173" mass="19294">MVESLVELEYPDHQTSEKDSKTKDFTLILEPQMPLPLNRSHSQASCQKVTPLRRPVPAPVVWSKNAYPTEISTSELFWATFHTGRASTCGPTAACTKENGRRAKPMEKASSHGHRGLTYEGEFKSGRMEVFIMFTGAVGTIRSGLGPVRSRPNLDRSDPRSTNLLQFGRLVYI</sequence>
<dbReference type="EMBL" id="JAKOGI010001873">
    <property type="protein sequence ID" value="KAJ8423761.1"/>
    <property type="molecule type" value="Genomic_DNA"/>
</dbReference>
<comment type="caution">
    <text evidence="1">The sequence shown here is derived from an EMBL/GenBank/DDBJ whole genome shotgun (WGS) entry which is preliminary data.</text>
</comment>
<reference evidence="1" key="1">
    <citation type="submission" date="2022-04" db="EMBL/GenBank/DDBJ databases">
        <title>Carnegiea gigantea Genome sequencing and assembly v2.</title>
        <authorList>
            <person name="Copetti D."/>
            <person name="Sanderson M.J."/>
            <person name="Burquez A."/>
            <person name="Wojciechowski M.F."/>
        </authorList>
    </citation>
    <scope>NUCLEOTIDE SEQUENCE</scope>
    <source>
        <strain evidence="1">SGP5-SGP5p</strain>
        <tissue evidence="1">Aerial part</tissue>
    </source>
</reference>
<evidence type="ECO:0000313" key="1">
    <source>
        <dbReference type="EMBL" id="KAJ8423761.1"/>
    </source>
</evidence>
<evidence type="ECO:0000313" key="2">
    <source>
        <dbReference type="Proteomes" id="UP001153076"/>
    </source>
</evidence>
<protein>
    <submittedName>
        <fullName evidence="1">Uncharacterized protein</fullName>
    </submittedName>
</protein>